<accession>A0AAD7SFB6</accession>
<protein>
    <submittedName>
        <fullName evidence="1">Uncharacterized protein</fullName>
    </submittedName>
</protein>
<dbReference type="AlphaFoldDB" id="A0AAD7SFB6"/>
<name>A0AAD7SFB6_9TELE</name>
<sequence>MYGLGLCGYGTEELIDEQKLHSGDADFRSSRFMTSDNRKKPDALVVNYRFLRLTPRVTFFVHVAPRGSEPKARGLGNIWGTSGKNFLKANVLSGESL</sequence>
<keyword evidence="2" id="KW-1185">Reference proteome</keyword>
<evidence type="ECO:0000313" key="1">
    <source>
        <dbReference type="EMBL" id="KAJ8401425.1"/>
    </source>
</evidence>
<organism evidence="1 2">
    <name type="scientific">Aldrovandia affinis</name>
    <dbReference type="NCBI Taxonomy" id="143900"/>
    <lineage>
        <taxon>Eukaryota</taxon>
        <taxon>Metazoa</taxon>
        <taxon>Chordata</taxon>
        <taxon>Craniata</taxon>
        <taxon>Vertebrata</taxon>
        <taxon>Euteleostomi</taxon>
        <taxon>Actinopterygii</taxon>
        <taxon>Neopterygii</taxon>
        <taxon>Teleostei</taxon>
        <taxon>Notacanthiformes</taxon>
        <taxon>Halosauridae</taxon>
        <taxon>Aldrovandia</taxon>
    </lineage>
</organism>
<reference evidence="1" key="1">
    <citation type="journal article" date="2023" name="Science">
        <title>Genome structures resolve the early diversification of teleost fishes.</title>
        <authorList>
            <person name="Parey E."/>
            <person name="Louis A."/>
            <person name="Montfort J."/>
            <person name="Bouchez O."/>
            <person name="Roques C."/>
            <person name="Iampietro C."/>
            <person name="Lluch J."/>
            <person name="Castinel A."/>
            <person name="Donnadieu C."/>
            <person name="Desvignes T."/>
            <person name="Floi Bucao C."/>
            <person name="Jouanno E."/>
            <person name="Wen M."/>
            <person name="Mejri S."/>
            <person name="Dirks R."/>
            <person name="Jansen H."/>
            <person name="Henkel C."/>
            <person name="Chen W.J."/>
            <person name="Zahm M."/>
            <person name="Cabau C."/>
            <person name="Klopp C."/>
            <person name="Thompson A.W."/>
            <person name="Robinson-Rechavi M."/>
            <person name="Braasch I."/>
            <person name="Lecointre G."/>
            <person name="Bobe J."/>
            <person name="Postlethwait J.H."/>
            <person name="Berthelot C."/>
            <person name="Roest Crollius H."/>
            <person name="Guiguen Y."/>
        </authorList>
    </citation>
    <scope>NUCLEOTIDE SEQUENCE</scope>
    <source>
        <strain evidence="1">NC1722</strain>
    </source>
</reference>
<gene>
    <name evidence="1" type="ORF">AAFF_G00386560</name>
</gene>
<evidence type="ECO:0000313" key="2">
    <source>
        <dbReference type="Proteomes" id="UP001221898"/>
    </source>
</evidence>
<proteinExistence type="predicted"/>
<dbReference type="Proteomes" id="UP001221898">
    <property type="component" value="Unassembled WGS sequence"/>
</dbReference>
<dbReference type="EMBL" id="JAINUG010000071">
    <property type="protein sequence ID" value="KAJ8401425.1"/>
    <property type="molecule type" value="Genomic_DNA"/>
</dbReference>
<comment type="caution">
    <text evidence="1">The sequence shown here is derived from an EMBL/GenBank/DDBJ whole genome shotgun (WGS) entry which is preliminary data.</text>
</comment>